<evidence type="ECO:0000256" key="1">
    <source>
        <dbReference type="SAM" id="Phobius"/>
    </source>
</evidence>
<feature type="transmembrane region" description="Helical" evidence="1">
    <location>
        <begin position="382"/>
        <end position="402"/>
    </location>
</feature>
<reference evidence="3" key="2">
    <citation type="journal article" date="2020" name="Environ. Microbiol.">
        <title>The extreme plant-growth-promoting properties of Pantoea phytobeneficialis MSR2 revealed by functional and genomic analysis.</title>
        <authorList>
            <person name="Nascimento F.X."/>
            <person name="Hernandez A.G."/>
            <person name="Glick B.R."/>
            <person name="Rossi M.J."/>
        </authorList>
    </citation>
    <scope>NUCLEOTIDE SEQUENCE</scope>
    <source>
        <strain evidence="3">MSR2</strain>
    </source>
</reference>
<accession>A0AAP9H6X1</accession>
<dbReference type="EMBL" id="CP024636">
    <property type="protein sequence ID" value="QGR07803.1"/>
    <property type="molecule type" value="Genomic_DNA"/>
</dbReference>
<evidence type="ECO:0000313" key="2">
    <source>
        <dbReference type="EMBL" id="MDO6405282.1"/>
    </source>
</evidence>
<dbReference type="AlphaFoldDB" id="A0AAP9H6X1"/>
<dbReference type="EMBL" id="JAUOOM010000001">
    <property type="protein sequence ID" value="MDO6405282.1"/>
    <property type="molecule type" value="Genomic_DNA"/>
</dbReference>
<dbReference type="Proteomes" id="UP000424872">
    <property type="component" value="Chromosome"/>
</dbReference>
<evidence type="ECO:0000313" key="5">
    <source>
        <dbReference type="Proteomes" id="UP001171299"/>
    </source>
</evidence>
<keyword evidence="5" id="KW-1185">Reference proteome</keyword>
<feature type="transmembrane region" description="Helical" evidence="1">
    <location>
        <begin position="328"/>
        <end position="351"/>
    </location>
</feature>
<feature type="transmembrane region" description="Helical" evidence="1">
    <location>
        <begin position="6"/>
        <end position="27"/>
    </location>
</feature>
<dbReference type="RefSeq" id="WP_208724011.1">
    <property type="nucleotide sequence ID" value="NZ_CP024636.1"/>
</dbReference>
<feature type="transmembrane region" description="Helical" evidence="1">
    <location>
        <begin position="162"/>
        <end position="191"/>
    </location>
</feature>
<proteinExistence type="predicted"/>
<protein>
    <submittedName>
        <fullName evidence="3">Uncharacterized protein</fullName>
    </submittedName>
</protein>
<feature type="transmembrane region" description="Helical" evidence="1">
    <location>
        <begin position="129"/>
        <end position="150"/>
    </location>
</feature>
<keyword evidence="1" id="KW-0812">Transmembrane</keyword>
<organism evidence="3 4">
    <name type="scientific">Pantoea phytobeneficialis</name>
    <dbReference type="NCBI Taxonomy" id="2052056"/>
    <lineage>
        <taxon>Bacteria</taxon>
        <taxon>Pseudomonadati</taxon>
        <taxon>Pseudomonadota</taxon>
        <taxon>Gammaproteobacteria</taxon>
        <taxon>Enterobacterales</taxon>
        <taxon>Erwiniaceae</taxon>
        <taxon>Pantoea</taxon>
    </lineage>
</organism>
<dbReference type="KEGG" id="ppho:CTZ24_15790"/>
<reference evidence="2" key="3">
    <citation type="submission" date="2023-07" db="EMBL/GenBank/DDBJ databases">
        <title>The extreme plant-growth-promoting properties of Pantoea phytobeneficialis PF55 revealed by functional and genomic analysis.</title>
        <authorList>
            <person name="Nascimento F.X."/>
            <person name="Marcio R.J."/>
        </authorList>
    </citation>
    <scope>NUCLEOTIDE SEQUENCE</scope>
    <source>
        <strain evidence="2">PF55</strain>
    </source>
</reference>
<gene>
    <name evidence="3" type="ORF">CTZ24_15790</name>
    <name evidence="2" type="ORF">Q3404_01720</name>
</gene>
<dbReference type="InterPro" id="IPR045691">
    <property type="entry name" value="DUF6056"/>
</dbReference>
<feature type="transmembrane region" description="Helical" evidence="1">
    <location>
        <begin position="358"/>
        <end position="376"/>
    </location>
</feature>
<name>A0AAP9H6X1_9GAMM</name>
<dbReference type="Proteomes" id="UP001171299">
    <property type="component" value="Unassembled WGS sequence"/>
</dbReference>
<feature type="transmembrane region" description="Helical" evidence="1">
    <location>
        <begin position="255"/>
        <end position="274"/>
    </location>
</feature>
<dbReference type="Pfam" id="PF19528">
    <property type="entry name" value="DUF6056"/>
    <property type="match status" value="1"/>
</dbReference>
<keyword evidence="1" id="KW-0472">Membrane</keyword>
<feature type="transmembrane region" description="Helical" evidence="1">
    <location>
        <begin position="286"/>
        <end position="308"/>
    </location>
</feature>
<sequence>MQPNTIANKWIKTSVLICAFTYLFIIVRKLHLRDFSDDQYFISIFNSNHIIQILVERYFTWTGRFPIELLMTTTISFKAFWKIGVPLAVIVLCFSLSRIVNKKVSVISFAITLGLFATIPNNINTDASWWITGFYNYLLPVTLAIYSFSVTYTNSNKPIEKAFCFIAVFYFSYMEQAGIAYVIAISCILLSNKESRSKFNITILTISIINLAICLKAPGNEQRLLLEPWNWYPQYTTYGLINKLSLGFDKLHQLMTFRCNIPLIGLVAAIIALRSVGGKMLLSIKIAMVVMMTFIALSITNSLTGFFSNISFFYSTTLDASNWSSEKIFLSYLYLFIVISSLFIIMLDMLINKMISTLPIIAMFLGFMTVTMLGMSPTVYASGFRVDFVFEIMCILSCMYIFKKLFILRSNAIESPMQHNAAVES</sequence>
<reference evidence="4" key="1">
    <citation type="submission" date="2017-11" db="EMBL/GenBank/DDBJ databases">
        <title>Genome sequence of Pantoea sp. MSR2.</title>
        <authorList>
            <person name="Nascimento F.X."/>
        </authorList>
    </citation>
    <scope>NUCLEOTIDE SEQUENCE [LARGE SCALE GENOMIC DNA]</scope>
    <source>
        <strain evidence="4">MSR2</strain>
    </source>
</reference>
<keyword evidence="1" id="KW-1133">Transmembrane helix</keyword>
<feature type="transmembrane region" description="Helical" evidence="1">
    <location>
        <begin position="104"/>
        <end position="123"/>
    </location>
</feature>
<feature type="transmembrane region" description="Helical" evidence="1">
    <location>
        <begin position="79"/>
        <end position="97"/>
    </location>
</feature>
<evidence type="ECO:0000313" key="4">
    <source>
        <dbReference type="Proteomes" id="UP000424872"/>
    </source>
</evidence>
<evidence type="ECO:0000313" key="3">
    <source>
        <dbReference type="EMBL" id="QGR07803.1"/>
    </source>
</evidence>